<evidence type="ECO:0000256" key="1">
    <source>
        <dbReference type="SAM" id="SignalP"/>
    </source>
</evidence>
<evidence type="ECO:0000313" key="2">
    <source>
        <dbReference type="EMBL" id="CAA6825132.1"/>
    </source>
</evidence>
<gene>
    <name evidence="2" type="ORF">HELGO_WM7056</name>
</gene>
<proteinExistence type="predicted"/>
<protein>
    <recommendedName>
        <fullName evidence="3">Lipoprotein</fullName>
    </recommendedName>
</protein>
<accession>A0A6S6TWX2</accession>
<name>A0A6S6TWX2_9BACT</name>
<sequence length="216" mass="25456">MKYILMLVSLVLLGCGNSHNLLLSTGKKPPTFFSITDKRTMDSFVFNTKKFSFIFPTSKQSDFTGIRQGWRGASSRDGHSISLSFKNGSAYHITVSTSRNILEYTERERAIENHYISYLRSNIRIDKNDKYYINRYGKENYLCTVMEYTKIKNKNSKYVGYDCHKFNQDKTKYKKVHIRLTYSKPTNPTLAKQYTYSDLKRRAKRMLDSLYIKDEW</sequence>
<reference evidence="2" key="1">
    <citation type="submission" date="2020-01" db="EMBL/GenBank/DDBJ databases">
        <authorList>
            <person name="Meier V. D."/>
            <person name="Meier V D."/>
        </authorList>
    </citation>
    <scope>NUCLEOTIDE SEQUENCE</scope>
    <source>
        <strain evidence="2">HLG_WM_MAG_01</strain>
    </source>
</reference>
<organism evidence="2">
    <name type="scientific">uncultured Sulfurovum sp</name>
    <dbReference type="NCBI Taxonomy" id="269237"/>
    <lineage>
        <taxon>Bacteria</taxon>
        <taxon>Pseudomonadati</taxon>
        <taxon>Campylobacterota</taxon>
        <taxon>Epsilonproteobacteria</taxon>
        <taxon>Campylobacterales</taxon>
        <taxon>Sulfurovaceae</taxon>
        <taxon>Sulfurovum</taxon>
        <taxon>environmental samples</taxon>
    </lineage>
</organism>
<dbReference type="AlphaFoldDB" id="A0A6S6TWX2"/>
<evidence type="ECO:0008006" key="3">
    <source>
        <dbReference type="Google" id="ProtNLM"/>
    </source>
</evidence>
<dbReference type="PROSITE" id="PS51257">
    <property type="entry name" value="PROKAR_LIPOPROTEIN"/>
    <property type="match status" value="1"/>
</dbReference>
<feature type="signal peptide" evidence="1">
    <location>
        <begin position="1"/>
        <end position="20"/>
    </location>
</feature>
<feature type="chain" id="PRO_5027789495" description="Lipoprotein" evidence="1">
    <location>
        <begin position="21"/>
        <end position="216"/>
    </location>
</feature>
<keyword evidence="1" id="KW-0732">Signal</keyword>
<dbReference type="EMBL" id="CACVAS010000128">
    <property type="protein sequence ID" value="CAA6825132.1"/>
    <property type="molecule type" value="Genomic_DNA"/>
</dbReference>